<dbReference type="EMBL" id="NRJG01000096">
    <property type="protein sequence ID" value="RIY37096.1"/>
    <property type="molecule type" value="Genomic_DNA"/>
</dbReference>
<protein>
    <recommendedName>
        <fullName evidence="5">ABC transporter domain-containing protein</fullName>
    </recommendedName>
</protein>
<sequence>MILEVKNLSLAYVNNQAQISHGPLNVSPDAQHTPIFSDLSFSITEGQQISLVGKSGNGKSSLLYVLAGFEKVAPQTIYWQGVDLASMSAQQVNQLRNQQLGFIFQFHNLLPDFTALENVLLPAQIGKFDLKASTQRAKELLAYMGLEHRLEHYPAQLSGGERQRVAIARALINNPQLILADEPTGNLDQETSLEVMQLIKQIAQDFNTSMLLVTHDPDIAASLPERWRLKNGSLIKHA</sequence>
<dbReference type="PROSITE" id="PS00211">
    <property type="entry name" value="ABC_TRANSPORTER_1"/>
    <property type="match status" value="1"/>
</dbReference>
<dbReference type="GO" id="GO:0005524">
    <property type="term" value="F:ATP binding"/>
    <property type="evidence" value="ECO:0007669"/>
    <property type="project" value="UniProtKB-KW"/>
</dbReference>
<dbReference type="InterPro" id="IPR015854">
    <property type="entry name" value="ABC_transpr_LolD-like"/>
</dbReference>
<reference evidence="6 7" key="1">
    <citation type="submission" date="2017-08" db="EMBL/GenBank/DDBJ databases">
        <title>Reclassification of Bisgaard taxon 37 and 44.</title>
        <authorList>
            <person name="Christensen H."/>
        </authorList>
    </citation>
    <scope>NUCLEOTIDE SEQUENCE [LARGE SCALE GENOMIC DNA]</scope>
    <source>
        <strain evidence="6 7">111</strain>
    </source>
</reference>
<name>A0A3A1YI18_9GAMM</name>
<proteinExistence type="inferred from homology"/>
<keyword evidence="7" id="KW-1185">Reference proteome</keyword>
<dbReference type="InterPro" id="IPR017911">
    <property type="entry name" value="MacB-like_ATP-bd"/>
</dbReference>
<dbReference type="InterPro" id="IPR003439">
    <property type="entry name" value="ABC_transporter-like_ATP-bd"/>
</dbReference>
<dbReference type="GO" id="GO:0016887">
    <property type="term" value="F:ATP hydrolysis activity"/>
    <property type="evidence" value="ECO:0007669"/>
    <property type="project" value="InterPro"/>
</dbReference>
<dbReference type="PROSITE" id="PS50893">
    <property type="entry name" value="ABC_TRANSPORTER_2"/>
    <property type="match status" value="1"/>
</dbReference>
<keyword evidence="4" id="KW-0067">ATP-binding</keyword>
<organism evidence="6 7">
    <name type="scientific">Psittacicella hinzii</name>
    <dbReference type="NCBI Taxonomy" id="2028575"/>
    <lineage>
        <taxon>Bacteria</taxon>
        <taxon>Pseudomonadati</taxon>
        <taxon>Pseudomonadota</taxon>
        <taxon>Gammaproteobacteria</taxon>
        <taxon>Pasteurellales</taxon>
        <taxon>Psittacicellaceae</taxon>
        <taxon>Psittacicella</taxon>
    </lineage>
</organism>
<dbReference type="GO" id="GO:0005886">
    <property type="term" value="C:plasma membrane"/>
    <property type="evidence" value="ECO:0007669"/>
    <property type="project" value="TreeGrafter"/>
</dbReference>
<dbReference type="SMART" id="SM00382">
    <property type="entry name" value="AAA"/>
    <property type="match status" value="1"/>
</dbReference>
<feature type="domain" description="ABC transporter" evidence="5">
    <location>
        <begin position="3"/>
        <end position="238"/>
    </location>
</feature>
<gene>
    <name evidence="6" type="ORF">CKF58_05390</name>
</gene>
<dbReference type="InterPro" id="IPR003593">
    <property type="entry name" value="AAA+_ATPase"/>
</dbReference>
<dbReference type="OrthoDB" id="9801477at2"/>
<comment type="caution">
    <text evidence="6">The sequence shown here is derived from an EMBL/GenBank/DDBJ whole genome shotgun (WGS) entry which is preliminary data.</text>
</comment>
<dbReference type="AlphaFoldDB" id="A0A3A1YI18"/>
<dbReference type="Pfam" id="PF00005">
    <property type="entry name" value="ABC_tran"/>
    <property type="match status" value="1"/>
</dbReference>
<evidence type="ECO:0000313" key="7">
    <source>
        <dbReference type="Proteomes" id="UP000265916"/>
    </source>
</evidence>
<evidence type="ECO:0000256" key="2">
    <source>
        <dbReference type="ARBA" id="ARBA00022448"/>
    </source>
</evidence>
<dbReference type="Gene3D" id="3.40.50.300">
    <property type="entry name" value="P-loop containing nucleotide triphosphate hydrolases"/>
    <property type="match status" value="1"/>
</dbReference>
<evidence type="ECO:0000259" key="5">
    <source>
        <dbReference type="PROSITE" id="PS50893"/>
    </source>
</evidence>
<evidence type="ECO:0000313" key="6">
    <source>
        <dbReference type="EMBL" id="RIY37096.1"/>
    </source>
</evidence>
<dbReference type="PANTHER" id="PTHR24220">
    <property type="entry name" value="IMPORT ATP-BINDING PROTEIN"/>
    <property type="match status" value="1"/>
</dbReference>
<comment type="similarity">
    <text evidence="1">Belongs to the ABC transporter superfamily.</text>
</comment>
<dbReference type="InterPro" id="IPR027417">
    <property type="entry name" value="P-loop_NTPase"/>
</dbReference>
<dbReference type="RefSeq" id="WP_119531737.1">
    <property type="nucleotide sequence ID" value="NZ_JBHSSP010000032.1"/>
</dbReference>
<evidence type="ECO:0000256" key="1">
    <source>
        <dbReference type="ARBA" id="ARBA00005417"/>
    </source>
</evidence>
<dbReference type="Proteomes" id="UP000265916">
    <property type="component" value="Unassembled WGS sequence"/>
</dbReference>
<evidence type="ECO:0000256" key="3">
    <source>
        <dbReference type="ARBA" id="ARBA00022741"/>
    </source>
</evidence>
<keyword evidence="3" id="KW-0547">Nucleotide-binding</keyword>
<keyword evidence="2" id="KW-0813">Transport</keyword>
<dbReference type="CDD" id="cd03255">
    <property type="entry name" value="ABC_MJ0796_LolCDE_FtsE"/>
    <property type="match status" value="1"/>
</dbReference>
<dbReference type="PANTHER" id="PTHR24220:SF689">
    <property type="entry name" value="LIPOPROTEIN-RELEASING SYSTEM ATP-BINDING PROTEIN LOLD"/>
    <property type="match status" value="1"/>
</dbReference>
<accession>A0A3A1YI18</accession>
<dbReference type="SUPFAM" id="SSF52540">
    <property type="entry name" value="P-loop containing nucleoside triphosphate hydrolases"/>
    <property type="match status" value="1"/>
</dbReference>
<dbReference type="GO" id="GO:0022857">
    <property type="term" value="F:transmembrane transporter activity"/>
    <property type="evidence" value="ECO:0007669"/>
    <property type="project" value="TreeGrafter"/>
</dbReference>
<dbReference type="InterPro" id="IPR017871">
    <property type="entry name" value="ABC_transporter-like_CS"/>
</dbReference>
<evidence type="ECO:0000256" key="4">
    <source>
        <dbReference type="ARBA" id="ARBA00022840"/>
    </source>
</evidence>